<feature type="compositionally biased region" description="Low complexity" evidence="1">
    <location>
        <begin position="109"/>
        <end position="123"/>
    </location>
</feature>
<accession>A0AA40GAZ3</accession>
<dbReference type="AlphaFoldDB" id="A0AA40GAZ3"/>
<evidence type="ECO:0000313" key="2">
    <source>
        <dbReference type="EMBL" id="KAK1134424.1"/>
    </source>
</evidence>
<sequence>MGREKKSNPAEIRALLNTETKNIIPKILLLHGGIGIQKGLCLFAFSIAREDVGSSLPTDELSGASSSTAAAGAGASIIGGVVGGATNQAGSDKDQSVSTSSIVTPAPTPKSSQPASTASAATPTPTPPTSTPVPGGLVVERSPSAVSDASKSGSDMVSIEKINFDIDDDNSANDSDKDNAGVGK</sequence>
<feature type="compositionally biased region" description="Polar residues" evidence="1">
    <location>
        <begin position="144"/>
        <end position="155"/>
    </location>
</feature>
<feature type="compositionally biased region" description="Basic and acidic residues" evidence="1">
    <location>
        <begin position="174"/>
        <end position="184"/>
    </location>
</feature>
<name>A0AA40GAZ3_9HYME</name>
<reference evidence="2" key="1">
    <citation type="submission" date="2021-10" db="EMBL/GenBank/DDBJ databases">
        <title>Melipona bicolor Genome sequencing and assembly.</title>
        <authorList>
            <person name="Araujo N.S."/>
            <person name="Arias M.C."/>
        </authorList>
    </citation>
    <scope>NUCLEOTIDE SEQUENCE</scope>
    <source>
        <strain evidence="2">USP_2M_L1-L4_2017</strain>
        <tissue evidence="2">Whole body</tissue>
    </source>
</reference>
<dbReference type="Proteomes" id="UP001177670">
    <property type="component" value="Unassembled WGS sequence"/>
</dbReference>
<evidence type="ECO:0000256" key="1">
    <source>
        <dbReference type="SAM" id="MobiDB-lite"/>
    </source>
</evidence>
<proteinExistence type="predicted"/>
<comment type="caution">
    <text evidence="2">The sequence shown here is derived from an EMBL/GenBank/DDBJ whole genome shotgun (WGS) entry which is preliminary data.</text>
</comment>
<gene>
    <name evidence="2" type="ORF">K0M31_007214</name>
</gene>
<keyword evidence="3" id="KW-1185">Reference proteome</keyword>
<organism evidence="2 3">
    <name type="scientific">Melipona bicolor</name>
    <dbReference type="NCBI Taxonomy" id="60889"/>
    <lineage>
        <taxon>Eukaryota</taxon>
        <taxon>Metazoa</taxon>
        <taxon>Ecdysozoa</taxon>
        <taxon>Arthropoda</taxon>
        <taxon>Hexapoda</taxon>
        <taxon>Insecta</taxon>
        <taxon>Pterygota</taxon>
        <taxon>Neoptera</taxon>
        <taxon>Endopterygota</taxon>
        <taxon>Hymenoptera</taxon>
        <taxon>Apocrita</taxon>
        <taxon>Aculeata</taxon>
        <taxon>Apoidea</taxon>
        <taxon>Anthophila</taxon>
        <taxon>Apidae</taxon>
        <taxon>Melipona</taxon>
    </lineage>
</organism>
<feature type="region of interest" description="Disordered" evidence="1">
    <location>
        <begin position="81"/>
        <end position="184"/>
    </location>
</feature>
<protein>
    <submittedName>
        <fullName evidence="2">Uncharacterized protein</fullName>
    </submittedName>
</protein>
<dbReference type="EMBL" id="JAHYIQ010000002">
    <property type="protein sequence ID" value="KAK1134424.1"/>
    <property type="molecule type" value="Genomic_DNA"/>
</dbReference>
<evidence type="ECO:0000313" key="3">
    <source>
        <dbReference type="Proteomes" id="UP001177670"/>
    </source>
</evidence>